<dbReference type="Proteomes" id="UP000298652">
    <property type="component" value="Chromosome 5"/>
</dbReference>
<keyword evidence="3" id="KW-1185">Reference proteome</keyword>
<evidence type="ECO:0000313" key="3">
    <source>
        <dbReference type="Proteomes" id="UP000298652"/>
    </source>
</evidence>
<gene>
    <name evidence="2" type="ORF">SEVIR_5G194000v2</name>
</gene>
<accession>A0A4U6UUL6</accession>
<feature type="region of interest" description="Disordered" evidence="1">
    <location>
        <begin position="43"/>
        <end position="101"/>
    </location>
</feature>
<feature type="compositionally biased region" description="Basic residues" evidence="1">
    <location>
        <begin position="69"/>
        <end position="80"/>
    </location>
</feature>
<sequence length="133" mass="14757">MKHFDNTPSLLTSPLRTFSERIFPSKLLLLSPSALLRRKPCAPATASHHSLVGGCSRRRGGAGAAGGGRHPRRPTCRGRRQGSPPHRGARRRRPRLQGPLPTLGSFTVDEVQWRRSLMHILLNIRLRKHTAAP</sequence>
<evidence type="ECO:0000313" key="2">
    <source>
        <dbReference type="EMBL" id="TKW14847.1"/>
    </source>
</evidence>
<name>A0A4U6UUL6_SETVI</name>
<evidence type="ECO:0000256" key="1">
    <source>
        <dbReference type="SAM" id="MobiDB-lite"/>
    </source>
</evidence>
<dbReference type="Gramene" id="TKW14847">
    <property type="protein sequence ID" value="TKW14847"/>
    <property type="gene ID" value="SEVIR_5G194000v2"/>
</dbReference>
<dbReference type="EMBL" id="CM016556">
    <property type="protein sequence ID" value="TKW14847.1"/>
    <property type="molecule type" value="Genomic_DNA"/>
</dbReference>
<organism evidence="2 3">
    <name type="scientific">Setaria viridis</name>
    <name type="common">Green bristlegrass</name>
    <name type="synonym">Setaria italica subsp. viridis</name>
    <dbReference type="NCBI Taxonomy" id="4556"/>
    <lineage>
        <taxon>Eukaryota</taxon>
        <taxon>Viridiplantae</taxon>
        <taxon>Streptophyta</taxon>
        <taxon>Embryophyta</taxon>
        <taxon>Tracheophyta</taxon>
        <taxon>Spermatophyta</taxon>
        <taxon>Magnoliopsida</taxon>
        <taxon>Liliopsida</taxon>
        <taxon>Poales</taxon>
        <taxon>Poaceae</taxon>
        <taxon>PACMAD clade</taxon>
        <taxon>Panicoideae</taxon>
        <taxon>Panicodae</taxon>
        <taxon>Paniceae</taxon>
        <taxon>Cenchrinae</taxon>
        <taxon>Setaria</taxon>
    </lineage>
</organism>
<protein>
    <submittedName>
        <fullName evidence="2">Uncharacterized protein</fullName>
    </submittedName>
</protein>
<dbReference type="AlphaFoldDB" id="A0A4U6UUL6"/>
<reference evidence="2" key="1">
    <citation type="submission" date="2019-03" db="EMBL/GenBank/DDBJ databases">
        <title>WGS assembly of Setaria viridis.</title>
        <authorList>
            <person name="Huang P."/>
            <person name="Jenkins J."/>
            <person name="Grimwood J."/>
            <person name="Barry K."/>
            <person name="Healey A."/>
            <person name="Mamidi S."/>
            <person name="Sreedasyam A."/>
            <person name="Shu S."/>
            <person name="Feldman M."/>
            <person name="Wu J."/>
            <person name="Yu Y."/>
            <person name="Chen C."/>
            <person name="Johnson J."/>
            <person name="Rokhsar D."/>
            <person name="Baxter I."/>
            <person name="Schmutz J."/>
            <person name="Brutnell T."/>
            <person name="Kellogg E."/>
        </authorList>
    </citation>
    <scope>NUCLEOTIDE SEQUENCE [LARGE SCALE GENOMIC DNA]</scope>
</reference>
<proteinExistence type="predicted"/>